<dbReference type="PROSITE" id="PS51120">
    <property type="entry name" value="LDLRB"/>
    <property type="match status" value="1"/>
</dbReference>
<dbReference type="PANTHER" id="PTHR46513:SF13">
    <property type="entry name" value="EGF-LIKE DOMAIN-CONTAINING PROTEIN"/>
    <property type="match status" value="1"/>
</dbReference>
<dbReference type="Gene3D" id="2.120.10.30">
    <property type="entry name" value="TolB, C-terminal domain"/>
    <property type="match status" value="2"/>
</dbReference>
<keyword evidence="1" id="KW-1015">Disulfide bond</keyword>
<dbReference type="InterPro" id="IPR000742">
    <property type="entry name" value="EGF"/>
</dbReference>
<feature type="domain" description="EGF-like" evidence="3">
    <location>
        <begin position="48"/>
        <end position="83"/>
    </location>
</feature>
<dbReference type="SUPFAM" id="SSF57196">
    <property type="entry name" value="EGF/Laminin"/>
    <property type="match status" value="1"/>
</dbReference>
<dbReference type="PROSITE" id="PS50026">
    <property type="entry name" value="EGF_3"/>
    <property type="match status" value="1"/>
</dbReference>
<dbReference type="AlphaFoldDB" id="A0A7M7P3T8"/>
<dbReference type="OrthoDB" id="406096at2759"/>
<dbReference type="InterPro" id="IPR011042">
    <property type="entry name" value="6-blade_b-propeller_TolB-like"/>
</dbReference>
<dbReference type="EnsemblMetazoa" id="XM_030987611">
    <property type="protein sequence ID" value="XP_030843471"/>
    <property type="gene ID" value="LOC105437450"/>
</dbReference>
<dbReference type="InParanoid" id="A0A7M7P3T8"/>
<dbReference type="PROSITE" id="PS01186">
    <property type="entry name" value="EGF_2"/>
    <property type="match status" value="1"/>
</dbReference>
<dbReference type="PROSITE" id="PS00022">
    <property type="entry name" value="EGF_1"/>
    <property type="match status" value="1"/>
</dbReference>
<name>A0A7M7P3T8_STRPU</name>
<evidence type="ECO:0000256" key="1">
    <source>
        <dbReference type="PROSITE-ProRule" id="PRU00076"/>
    </source>
</evidence>
<reference evidence="5" key="1">
    <citation type="submission" date="2015-02" db="EMBL/GenBank/DDBJ databases">
        <title>Genome sequencing for Strongylocentrotus purpuratus.</title>
        <authorList>
            <person name="Murali S."/>
            <person name="Liu Y."/>
            <person name="Vee V."/>
            <person name="English A."/>
            <person name="Wang M."/>
            <person name="Skinner E."/>
            <person name="Han Y."/>
            <person name="Muzny D.M."/>
            <person name="Worley K.C."/>
            <person name="Gibbs R.A."/>
        </authorList>
    </citation>
    <scope>NUCLEOTIDE SEQUENCE</scope>
</reference>
<comment type="caution">
    <text evidence="1">Lacks conserved residue(s) required for the propagation of feature annotation.</text>
</comment>
<feature type="disulfide bond" evidence="1">
    <location>
        <begin position="73"/>
        <end position="82"/>
    </location>
</feature>
<evidence type="ECO:0000313" key="5">
    <source>
        <dbReference type="Proteomes" id="UP000007110"/>
    </source>
</evidence>
<dbReference type="RefSeq" id="XP_030843471.1">
    <property type="nucleotide sequence ID" value="XM_030987611.1"/>
</dbReference>
<protein>
    <recommendedName>
        <fullName evidence="3">EGF-like domain-containing protein</fullName>
    </recommendedName>
</protein>
<evidence type="ECO:0000259" key="3">
    <source>
        <dbReference type="PROSITE" id="PS50026"/>
    </source>
</evidence>
<evidence type="ECO:0000313" key="4">
    <source>
        <dbReference type="EnsemblMetazoa" id="XP_030843471"/>
    </source>
</evidence>
<feature type="repeat" description="LDL-receptor class B" evidence="2">
    <location>
        <begin position="168"/>
        <end position="210"/>
    </location>
</feature>
<proteinExistence type="predicted"/>
<dbReference type="SUPFAM" id="SSF63825">
    <property type="entry name" value="YWTD domain"/>
    <property type="match status" value="1"/>
</dbReference>
<sequence length="399" mass="44684">MLNECNEIMLPNGSMVQTIPKLAVSPEVAAFVDGKSLPCSGTEQRVCKYPDCYSNPCENGWCEETMQGYHCHCSTGFQGHNCDEDLPATRRDETALLTPETTISAISSLTSTSDPSTTIMTSEPFVKIFVADSGAHKIFVADLKEELVFTSIPSTMNPEFLEYDSKMKKLYWNDVVANRIYRANVDGSNREVVTFASNEASAGVAIAKNTGMLFVAYPMLNKITSMSIAPGSPIPGIEVYFGSQSVREPRVLEADEEKGYLYWTMSGKVARKLLSGSGDTEIIYKSMDSEEQFGFSIDIIRKLRRIFFYSLTTNKVFYKDVDIPHNTSFAQEVIHDYWQRPNLQLRSLSYFNEVLVWIARYNNTGVIGIAIGYDDDNGWLEIKEVDQFMTPSGTQIILP</sequence>
<organism evidence="4 5">
    <name type="scientific">Strongylocentrotus purpuratus</name>
    <name type="common">Purple sea urchin</name>
    <dbReference type="NCBI Taxonomy" id="7668"/>
    <lineage>
        <taxon>Eukaryota</taxon>
        <taxon>Metazoa</taxon>
        <taxon>Echinodermata</taxon>
        <taxon>Eleutherozoa</taxon>
        <taxon>Echinozoa</taxon>
        <taxon>Echinoidea</taxon>
        <taxon>Euechinoidea</taxon>
        <taxon>Echinacea</taxon>
        <taxon>Camarodonta</taxon>
        <taxon>Echinidea</taxon>
        <taxon>Strongylocentrotidae</taxon>
        <taxon>Strongylocentrotus</taxon>
    </lineage>
</organism>
<dbReference type="InterPro" id="IPR000033">
    <property type="entry name" value="LDLR_classB_rpt"/>
</dbReference>
<dbReference type="Gene3D" id="2.10.25.10">
    <property type="entry name" value="Laminin"/>
    <property type="match status" value="1"/>
</dbReference>
<dbReference type="KEGG" id="spu:105437450"/>
<evidence type="ECO:0000256" key="2">
    <source>
        <dbReference type="PROSITE-ProRule" id="PRU00461"/>
    </source>
</evidence>
<feature type="disulfide bond" evidence="1">
    <location>
        <begin position="52"/>
        <end position="62"/>
    </location>
</feature>
<accession>A0A7M7P3T8</accession>
<keyword evidence="1" id="KW-0245">EGF-like domain</keyword>
<dbReference type="InterPro" id="IPR050778">
    <property type="entry name" value="Cueball_EGF_LRP_Nidogen"/>
</dbReference>
<keyword evidence="5" id="KW-1185">Reference proteome</keyword>
<reference evidence="4" key="2">
    <citation type="submission" date="2021-01" db="UniProtKB">
        <authorList>
            <consortium name="EnsemblMetazoa"/>
        </authorList>
    </citation>
    <scope>IDENTIFICATION</scope>
</reference>
<dbReference type="SMART" id="SM00135">
    <property type="entry name" value="LY"/>
    <property type="match status" value="2"/>
</dbReference>
<dbReference type="Proteomes" id="UP000007110">
    <property type="component" value="Unassembled WGS sequence"/>
</dbReference>
<dbReference type="GeneID" id="105437450"/>
<dbReference type="PANTHER" id="PTHR46513">
    <property type="entry name" value="VITELLOGENIN RECEPTOR-LIKE PROTEIN-RELATED-RELATED"/>
    <property type="match status" value="1"/>
</dbReference>